<reference evidence="1" key="2">
    <citation type="submission" date="2023-07" db="EMBL/GenBank/DDBJ databases">
        <authorList>
            <person name="Shen H."/>
        </authorList>
    </citation>
    <scope>NUCLEOTIDE SEQUENCE</scope>
    <source>
        <strain evidence="1">TNR-22</strain>
    </source>
</reference>
<evidence type="ECO:0008006" key="3">
    <source>
        <dbReference type="Google" id="ProtNLM"/>
    </source>
</evidence>
<organism evidence="1 2">
    <name type="scientific">Rhizobium alvei</name>
    <dbReference type="NCBI Taxonomy" id="1132659"/>
    <lineage>
        <taxon>Bacteria</taxon>
        <taxon>Pseudomonadati</taxon>
        <taxon>Pseudomonadota</taxon>
        <taxon>Alphaproteobacteria</taxon>
        <taxon>Hyphomicrobiales</taxon>
        <taxon>Rhizobiaceae</taxon>
        <taxon>Rhizobium/Agrobacterium group</taxon>
        <taxon>Rhizobium</taxon>
    </lineage>
</organism>
<dbReference type="EMBL" id="JAUOZU010000011">
    <property type="protein sequence ID" value="MDO6965446.1"/>
    <property type="molecule type" value="Genomic_DNA"/>
</dbReference>
<accession>A0ABT8YNZ7</accession>
<comment type="caution">
    <text evidence="1">The sequence shown here is derived from an EMBL/GenBank/DDBJ whole genome shotgun (WGS) entry which is preliminary data.</text>
</comment>
<dbReference type="RefSeq" id="WP_304377383.1">
    <property type="nucleotide sequence ID" value="NZ_JAUOZU010000011.1"/>
</dbReference>
<sequence length="134" mass="14112">MRKRTIAALSVVTVAGIWIAFSGGADRIDPIISASTTPSESQDFTISNMQNGTACLLTRSKRISFRSNGMQAESECDAVWPGLATARNWTQNEDGTVALTDMSGQAIVTLTIGDGVDYVAMEPSNAVLAVAAIN</sequence>
<evidence type="ECO:0000313" key="1">
    <source>
        <dbReference type="EMBL" id="MDO6965446.1"/>
    </source>
</evidence>
<protein>
    <recommendedName>
        <fullName evidence="3">Alkaline proteinase inhibitor/ Outer membrane lipoprotein Omp19 domain-containing protein</fullName>
    </recommendedName>
</protein>
<gene>
    <name evidence="1" type="ORF">Q4481_15875</name>
</gene>
<dbReference type="Proteomes" id="UP001174932">
    <property type="component" value="Unassembled WGS sequence"/>
</dbReference>
<reference evidence="1" key="1">
    <citation type="journal article" date="2015" name="Int. J. Syst. Evol. Microbiol.">
        <title>Rhizobium alvei sp. nov., isolated from a freshwater river.</title>
        <authorList>
            <person name="Sheu S.Y."/>
            <person name="Huang H.W."/>
            <person name="Young C.C."/>
            <person name="Chen W.M."/>
        </authorList>
    </citation>
    <scope>NUCLEOTIDE SEQUENCE</scope>
    <source>
        <strain evidence="1">TNR-22</strain>
    </source>
</reference>
<name>A0ABT8YNZ7_9HYPH</name>
<proteinExistence type="predicted"/>
<keyword evidence="2" id="KW-1185">Reference proteome</keyword>
<evidence type="ECO:0000313" key="2">
    <source>
        <dbReference type="Proteomes" id="UP001174932"/>
    </source>
</evidence>